<reference evidence="2" key="1">
    <citation type="submission" date="2018-04" db="EMBL/GenBank/DDBJ databases">
        <title>Outbreak of blaKPC-2 Positive Klebsiella pneumoniae ST11 in a neonate Unit in China.</title>
        <authorList>
            <person name="Dong D."/>
            <person name="Jia N."/>
            <person name="Zhang H."/>
            <person name="Zhao H."/>
            <person name="Liu Z."/>
            <person name="Zhu Y."/>
        </authorList>
    </citation>
    <scope>NUCLEOTIDE SEQUENCE</scope>
    <source>
        <strain evidence="2">QL24</strain>
        <plasmid evidence="2">pKPN-QL24</plasmid>
    </source>
</reference>
<dbReference type="InterPro" id="IPR033954">
    <property type="entry name" value="DiS-bond_Isoase_DsbC/G"/>
</dbReference>
<comment type="similarity">
    <text evidence="1">Belongs to the thioredoxin family. DsbC subfamily.</text>
</comment>
<dbReference type="CDD" id="cd03020">
    <property type="entry name" value="DsbA_DsbC_DsbG"/>
    <property type="match status" value="1"/>
</dbReference>
<evidence type="ECO:0000256" key="1">
    <source>
        <dbReference type="RuleBase" id="RU364038"/>
    </source>
</evidence>
<dbReference type="PANTHER" id="PTHR35272:SF3">
    <property type="entry name" value="THIOL:DISULFIDE INTERCHANGE PROTEIN DSBC"/>
    <property type="match status" value="1"/>
</dbReference>
<dbReference type="RefSeq" id="WP_011251283.1">
    <property type="nucleotide sequence ID" value="NZ_AP019549.1"/>
</dbReference>
<name>A0A2U8T1T4_KLEPN</name>
<protein>
    <recommendedName>
        <fullName evidence="1">Thiol:disulfide interchange protein</fullName>
    </recommendedName>
</protein>
<dbReference type="Pfam" id="PF13098">
    <property type="entry name" value="Thioredoxin_2"/>
    <property type="match status" value="1"/>
</dbReference>
<comment type="subcellular location">
    <subcellularLocation>
        <location evidence="1">Periplasm</location>
    </subcellularLocation>
</comment>
<dbReference type="PANTHER" id="PTHR35272">
    <property type="entry name" value="THIOL:DISULFIDE INTERCHANGE PROTEIN DSBC-RELATED"/>
    <property type="match status" value="1"/>
</dbReference>
<sequence>MESLPLDTITYKAPDEKYVIGVFTDITCGFCQKLHSDLQSYLDKGITIKFIAYPRAGMNSMIARNMASVWCADDKPAALTRAMKGDGLPEKQPTKACMDSIQSQFNAGNMFKLSGTPSGLSLKGEPMVFAGLRDPEQMLNSLKTANQKK</sequence>
<dbReference type="InterPro" id="IPR036249">
    <property type="entry name" value="Thioredoxin-like_sf"/>
</dbReference>
<dbReference type="AlphaFoldDB" id="A0A2U8T1T4"/>
<dbReference type="SUPFAM" id="SSF52833">
    <property type="entry name" value="Thioredoxin-like"/>
    <property type="match status" value="1"/>
</dbReference>
<keyword evidence="2" id="KW-0614">Plasmid</keyword>
<proteinExistence type="inferred from homology"/>
<keyword evidence="1" id="KW-0732">Signal</keyword>
<dbReference type="EMBL" id="MH263654">
    <property type="protein sequence ID" value="AWM64143.1"/>
    <property type="molecule type" value="Genomic_DNA"/>
</dbReference>
<evidence type="ECO:0000313" key="2">
    <source>
        <dbReference type="EMBL" id="AWM64143.1"/>
    </source>
</evidence>
<accession>A0A2U8T1T4</accession>
<geneLocation type="plasmid" evidence="2">
    <name>pKPN-QL24</name>
</geneLocation>
<dbReference type="InterPro" id="IPR012336">
    <property type="entry name" value="Thioredoxin-like_fold"/>
</dbReference>
<organism evidence="2">
    <name type="scientific">Klebsiella pneumoniae</name>
    <dbReference type="NCBI Taxonomy" id="573"/>
    <lineage>
        <taxon>Bacteria</taxon>
        <taxon>Pseudomonadati</taxon>
        <taxon>Pseudomonadota</taxon>
        <taxon>Gammaproteobacteria</taxon>
        <taxon>Enterobacterales</taxon>
        <taxon>Enterobacteriaceae</taxon>
        <taxon>Klebsiella/Raoultella group</taxon>
        <taxon>Klebsiella</taxon>
        <taxon>Klebsiella pneumoniae complex</taxon>
    </lineage>
</organism>
<dbReference type="GO" id="GO:0042597">
    <property type="term" value="C:periplasmic space"/>
    <property type="evidence" value="ECO:0007669"/>
    <property type="project" value="UniProtKB-SubCell"/>
</dbReference>
<dbReference type="Gene3D" id="3.40.30.10">
    <property type="entry name" value="Glutaredoxin"/>
    <property type="match status" value="1"/>
</dbReference>
<keyword evidence="1" id="KW-0574">Periplasm</keyword>
<dbReference type="InterPro" id="IPR051470">
    <property type="entry name" value="Thiol:disulfide_interchange"/>
</dbReference>
<comment type="function">
    <text evidence="1">Required for disulfide bond formation in some periplasmic proteins. Acts by transferring its disulfide bond to other proteins and is reduced in the process.</text>
</comment>
<keyword evidence="1" id="KW-0676">Redox-active center</keyword>